<accession>A0AA37TJ45</accession>
<feature type="compositionally biased region" description="Basic and acidic residues" evidence="5">
    <location>
        <begin position="98"/>
        <end position="112"/>
    </location>
</feature>
<protein>
    <recommendedName>
        <fullName evidence="10">Integrase</fullName>
    </recommendedName>
</protein>
<feature type="domain" description="Tyr recombinase" evidence="6">
    <location>
        <begin position="260"/>
        <end position="335"/>
    </location>
</feature>
<evidence type="ECO:0000256" key="4">
    <source>
        <dbReference type="ARBA" id="ARBA00023172"/>
    </source>
</evidence>
<dbReference type="InterPro" id="IPR050090">
    <property type="entry name" value="Tyrosine_recombinase_XerCD"/>
</dbReference>
<feature type="compositionally biased region" description="Basic and acidic residues" evidence="5">
    <location>
        <begin position="81"/>
        <end position="91"/>
    </location>
</feature>
<comment type="caution">
    <text evidence="8">The sequence shown here is derived from an EMBL/GenBank/DDBJ whole genome shotgun (WGS) entry which is preliminary data.</text>
</comment>
<organism evidence="8 9">
    <name type="scientific">Methylobacterium tardum</name>
    <dbReference type="NCBI Taxonomy" id="374432"/>
    <lineage>
        <taxon>Bacteria</taxon>
        <taxon>Pseudomonadati</taxon>
        <taxon>Pseudomonadota</taxon>
        <taxon>Alphaproteobacteria</taxon>
        <taxon>Hyphomicrobiales</taxon>
        <taxon>Methylobacteriaceae</taxon>
        <taxon>Methylobacterium</taxon>
    </lineage>
</organism>
<dbReference type="Proteomes" id="UP001157440">
    <property type="component" value="Unassembled WGS sequence"/>
</dbReference>
<dbReference type="InterPro" id="IPR002104">
    <property type="entry name" value="Integrase_catalytic"/>
</dbReference>
<dbReference type="AlphaFoldDB" id="A0AA37TJ45"/>
<evidence type="ECO:0000256" key="3">
    <source>
        <dbReference type="ARBA" id="ARBA00023125"/>
    </source>
</evidence>
<evidence type="ECO:0000313" key="9">
    <source>
        <dbReference type="Proteomes" id="UP001157440"/>
    </source>
</evidence>
<dbReference type="PANTHER" id="PTHR30349">
    <property type="entry name" value="PHAGE INTEGRASE-RELATED"/>
    <property type="match status" value="1"/>
</dbReference>
<dbReference type="GO" id="GO:0003677">
    <property type="term" value="F:DNA binding"/>
    <property type="evidence" value="ECO:0007669"/>
    <property type="project" value="UniProtKB-KW"/>
</dbReference>
<dbReference type="InterPro" id="IPR046668">
    <property type="entry name" value="DUF6538"/>
</dbReference>
<dbReference type="GO" id="GO:0006310">
    <property type="term" value="P:DNA recombination"/>
    <property type="evidence" value="ECO:0007669"/>
    <property type="project" value="UniProtKB-KW"/>
</dbReference>
<dbReference type="InterPro" id="IPR011010">
    <property type="entry name" value="DNA_brk_join_enz"/>
</dbReference>
<dbReference type="GO" id="GO:0015074">
    <property type="term" value="P:DNA integration"/>
    <property type="evidence" value="ECO:0007669"/>
    <property type="project" value="UniProtKB-KW"/>
</dbReference>
<dbReference type="InterPro" id="IPR010998">
    <property type="entry name" value="Integrase_recombinase_N"/>
</dbReference>
<dbReference type="InterPro" id="IPR013762">
    <property type="entry name" value="Integrase-like_cat_sf"/>
</dbReference>
<name>A0AA37TJ45_9HYPH</name>
<sequence length="363" mass="40719">MRRADHLQCRRGRWSVRPRVPAHLVATVGQTYRVRSLDTSSEAVARERRWIALALLWGIGAQTVSDGWEPAWAAALTGSGRSRDDATRECPDPTPHPPLERRPRKGSQDHAAPRGSSRQTTILTTMERWLKEIEGFQTKQSRMQHALAVREFAQTQPPNCPVRRVDRRAAGEFVSGVLLRSGTSQATVNRKIASLSSMWQWLTKRGYVSDNPWQGQGSFATGAKREPAKRAYTADELTVLLAADPAAIMGQRYGTVLFDLMRIGLLTGCRISKLCQLRVSDVIVGERAFRISNGKTENARRIVPVHALAWPIMQRRLTSSPDGWGFFRTDTRRTRREAKLDRGEAICDLPPEGAWTEQAGRFS</sequence>
<evidence type="ECO:0008006" key="10">
    <source>
        <dbReference type="Google" id="ProtNLM"/>
    </source>
</evidence>
<dbReference type="SUPFAM" id="SSF56349">
    <property type="entry name" value="DNA breaking-rejoining enzymes"/>
    <property type="match status" value="1"/>
</dbReference>
<feature type="domain" description="DUF6538" evidence="7">
    <location>
        <begin position="6"/>
        <end position="52"/>
    </location>
</feature>
<keyword evidence="3" id="KW-0238">DNA-binding</keyword>
<dbReference type="EMBL" id="BSPL01000020">
    <property type="protein sequence ID" value="GLS72188.1"/>
    <property type="molecule type" value="Genomic_DNA"/>
</dbReference>
<dbReference type="Pfam" id="PF00589">
    <property type="entry name" value="Phage_integrase"/>
    <property type="match status" value="1"/>
</dbReference>
<dbReference type="Gene3D" id="1.10.443.10">
    <property type="entry name" value="Intergrase catalytic core"/>
    <property type="match status" value="1"/>
</dbReference>
<comment type="similarity">
    <text evidence="1">Belongs to the 'phage' integrase family.</text>
</comment>
<dbReference type="PANTHER" id="PTHR30349:SF41">
    <property type="entry name" value="INTEGRASE_RECOMBINASE PROTEIN MJ0367-RELATED"/>
    <property type="match status" value="1"/>
</dbReference>
<proteinExistence type="inferred from homology"/>
<dbReference type="Pfam" id="PF20172">
    <property type="entry name" value="DUF6538"/>
    <property type="match status" value="1"/>
</dbReference>
<keyword evidence="2" id="KW-0229">DNA integration</keyword>
<gene>
    <name evidence="8" type="ORF">GCM10007890_42010</name>
</gene>
<evidence type="ECO:0000259" key="7">
    <source>
        <dbReference type="Pfam" id="PF20172"/>
    </source>
</evidence>
<keyword evidence="9" id="KW-1185">Reference proteome</keyword>
<evidence type="ECO:0000313" key="8">
    <source>
        <dbReference type="EMBL" id="GLS72188.1"/>
    </source>
</evidence>
<evidence type="ECO:0000256" key="2">
    <source>
        <dbReference type="ARBA" id="ARBA00022908"/>
    </source>
</evidence>
<evidence type="ECO:0000256" key="5">
    <source>
        <dbReference type="SAM" id="MobiDB-lite"/>
    </source>
</evidence>
<dbReference type="Gene3D" id="1.10.150.130">
    <property type="match status" value="1"/>
</dbReference>
<evidence type="ECO:0000259" key="6">
    <source>
        <dbReference type="Pfam" id="PF00589"/>
    </source>
</evidence>
<evidence type="ECO:0000256" key="1">
    <source>
        <dbReference type="ARBA" id="ARBA00008857"/>
    </source>
</evidence>
<keyword evidence="4" id="KW-0233">DNA recombination</keyword>
<reference evidence="9" key="1">
    <citation type="journal article" date="2019" name="Int. J. Syst. Evol. Microbiol.">
        <title>The Global Catalogue of Microorganisms (GCM) 10K type strain sequencing project: providing services to taxonomists for standard genome sequencing and annotation.</title>
        <authorList>
            <consortium name="The Broad Institute Genomics Platform"/>
            <consortium name="The Broad Institute Genome Sequencing Center for Infectious Disease"/>
            <person name="Wu L."/>
            <person name="Ma J."/>
        </authorList>
    </citation>
    <scope>NUCLEOTIDE SEQUENCE [LARGE SCALE GENOMIC DNA]</scope>
    <source>
        <strain evidence="9">NBRC 103632</strain>
    </source>
</reference>
<feature type="region of interest" description="Disordered" evidence="5">
    <location>
        <begin position="77"/>
        <end position="119"/>
    </location>
</feature>